<dbReference type="RefSeq" id="WP_169098834.1">
    <property type="nucleotide sequence ID" value="NZ_JABBVZ010000024.1"/>
</dbReference>
<evidence type="ECO:0000256" key="1">
    <source>
        <dbReference type="ARBA" id="ARBA00000843"/>
    </source>
</evidence>
<keyword evidence="6" id="KW-0004">4Fe-4S</keyword>
<dbReference type="Proteomes" id="UP000533476">
    <property type="component" value="Unassembled WGS sequence"/>
</dbReference>
<evidence type="ECO:0000256" key="8">
    <source>
        <dbReference type="ARBA" id="ARBA00022763"/>
    </source>
</evidence>
<evidence type="ECO:0000256" key="2">
    <source>
        <dbReference type="ARBA" id="ARBA00001966"/>
    </source>
</evidence>
<proteinExistence type="inferred from homology"/>
<dbReference type="PANTHER" id="PTHR42944:SF1">
    <property type="entry name" value="ADENINE DNA GLYCOSYLASE"/>
    <property type="match status" value="1"/>
</dbReference>
<dbReference type="Pfam" id="PF00633">
    <property type="entry name" value="HHH"/>
    <property type="match status" value="1"/>
</dbReference>
<keyword evidence="10" id="KW-0408">Iron</keyword>
<dbReference type="PROSITE" id="PS00764">
    <property type="entry name" value="ENDONUCLEASE_III_1"/>
    <property type="match status" value="1"/>
</dbReference>
<evidence type="ECO:0000256" key="13">
    <source>
        <dbReference type="ARBA" id="ARBA00023295"/>
    </source>
</evidence>
<keyword evidence="7" id="KW-0479">Metal-binding</keyword>
<keyword evidence="9" id="KW-0378">Hydrolase</keyword>
<gene>
    <name evidence="15" type="ORF">HIJ39_08940</name>
</gene>
<evidence type="ECO:0000256" key="6">
    <source>
        <dbReference type="ARBA" id="ARBA00022485"/>
    </source>
</evidence>
<comment type="caution">
    <text evidence="15">The sequence shown here is derived from an EMBL/GenBank/DDBJ whole genome shotgun (WGS) entry which is preliminary data.</text>
</comment>
<evidence type="ECO:0000256" key="7">
    <source>
        <dbReference type="ARBA" id="ARBA00022723"/>
    </source>
</evidence>
<dbReference type="InterPro" id="IPR000445">
    <property type="entry name" value="HhH_motif"/>
</dbReference>
<dbReference type="GO" id="GO:0034039">
    <property type="term" value="F:8-oxo-7,8-dihydroguanine DNA N-glycosylase activity"/>
    <property type="evidence" value="ECO:0007669"/>
    <property type="project" value="TreeGrafter"/>
</dbReference>
<evidence type="ECO:0000259" key="14">
    <source>
        <dbReference type="SMART" id="SM00478"/>
    </source>
</evidence>
<dbReference type="GO" id="GO:0000701">
    <property type="term" value="F:purine-specific mismatch base pair DNA N-glycosylase activity"/>
    <property type="evidence" value="ECO:0007669"/>
    <property type="project" value="UniProtKB-EC"/>
</dbReference>
<dbReference type="SUPFAM" id="SSF48150">
    <property type="entry name" value="DNA-glycosylase"/>
    <property type="match status" value="1"/>
</dbReference>
<dbReference type="AlphaFoldDB" id="A0A7Y0L3X7"/>
<protein>
    <recommendedName>
        <fullName evidence="5">Adenine DNA glycosylase</fullName>
        <ecNumber evidence="4">3.2.2.31</ecNumber>
    </recommendedName>
</protein>
<dbReference type="GO" id="GO:0006298">
    <property type="term" value="P:mismatch repair"/>
    <property type="evidence" value="ECO:0007669"/>
    <property type="project" value="TreeGrafter"/>
</dbReference>
<evidence type="ECO:0000256" key="10">
    <source>
        <dbReference type="ARBA" id="ARBA00023004"/>
    </source>
</evidence>
<keyword evidence="16" id="KW-1185">Reference proteome</keyword>
<evidence type="ECO:0000256" key="11">
    <source>
        <dbReference type="ARBA" id="ARBA00023014"/>
    </source>
</evidence>
<keyword evidence="8" id="KW-0227">DNA damage</keyword>
<dbReference type="Pfam" id="PF00730">
    <property type="entry name" value="HhH-GPD"/>
    <property type="match status" value="1"/>
</dbReference>
<dbReference type="PANTHER" id="PTHR42944">
    <property type="entry name" value="ADENINE DNA GLYCOSYLASE"/>
    <property type="match status" value="1"/>
</dbReference>
<name>A0A7Y0L3X7_9FIRM</name>
<sequence>MKRVKYRAAVDDDPLEGFREAVLGWYDQHGRNLPWRRTRDPYAIIVSEIMLHQTTVATVAPVYEEFMQRFPTVQALHEAALEEVKAITDPLGYKVRGRWLKDIARAVVEERGGIWPDSVEELMTLPGVGRYTAGAVASFALGIDAPILDTNVKRVLGRYFGIDYKNSRAETQHVLWALAEAVVPEGQASRFNQALMDFGAMLCTARKPLCLLCPARVHCQSGGVEAGQAAEAPFTYRLLPRDEESSDSAS</sequence>
<dbReference type="GO" id="GO:0035485">
    <property type="term" value="F:adenine/guanine mispair binding"/>
    <property type="evidence" value="ECO:0007669"/>
    <property type="project" value="TreeGrafter"/>
</dbReference>
<keyword evidence="12" id="KW-0234">DNA repair</keyword>
<evidence type="ECO:0000256" key="9">
    <source>
        <dbReference type="ARBA" id="ARBA00022801"/>
    </source>
</evidence>
<keyword evidence="11" id="KW-0411">Iron-sulfur</keyword>
<evidence type="ECO:0000256" key="4">
    <source>
        <dbReference type="ARBA" id="ARBA00012045"/>
    </source>
</evidence>
<organism evidence="15 16">
    <name type="scientific">Sulfobacillus harzensis</name>
    <dbReference type="NCBI Taxonomy" id="2729629"/>
    <lineage>
        <taxon>Bacteria</taxon>
        <taxon>Bacillati</taxon>
        <taxon>Bacillota</taxon>
        <taxon>Clostridia</taxon>
        <taxon>Eubacteriales</taxon>
        <taxon>Clostridiales Family XVII. Incertae Sedis</taxon>
        <taxon>Sulfobacillus</taxon>
    </lineage>
</organism>
<reference evidence="15 16" key="1">
    <citation type="submission" date="2020-04" db="EMBL/GenBank/DDBJ databases">
        <authorList>
            <person name="Zhang R."/>
            <person name="Schippers A."/>
        </authorList>
    </citation>
    <scope>NUCLEOTIDE SEQUENCE [LARGE SCALE GENOMIC DNA]</scope>
    <source>
        <strain evidence="15 16">DSM 109850</strain>
    </source>
</reference>
<dbReference type="SMART" id="SM00478">
    <property type="entry name" value="ENDO3c"/>
    <property type="match status" value="1"/>
</dbReference>
<feature type="domain" description="HhH-GPD" evidence="14">
    <location>
        <begin position="50"/>
        <end position="201"/>
    </location>
</feature>
<dbReference type="Gene3D" id="1.10.340.30">
    <property type="entry name" value="Hypothetical protein, domain 2"/>
    <property type="match status" value="1"/>
</dbReference>
<dbReference type="EC" id="3.2.2.31" evidence="4"/>
<evidence type="ECO:0000313" key="16">
    <source>
        <dbReference type="Proteomes" id="UP000533476"/>
    </source>
</evidence>
<evidence type="ECO:0000256" key="5">
    <source>
        <dbReference type="ARBA" id="ARBA00022023"/>
    </source>
</evidence>
<comment type="cofactor">
    <cofactor evidence="2">
        <name>[4Fe-4S] cluster</name>
        <dbReference type="ChEBI" id="CHEBI:49883"/>
    </cofactor>
</comment>
<keyword evidence="13" id="KW-0326">Glycosidase</keyword>
<dbReference type="GO" id="GO:0046872">
    <property type="term" value="F:metal ion binding"/>
    <property type="evidence" value="ECO:0007669"/>
    <property type="project" value="UniProtKB-KW"/>
</dbReference>
<comment type="similarity">
    <text evidence="3">Belongs to the Nth/MutY family.</text>
</comment>
<accession>A0A7Y0L3X7</accession>
<dbReference type="InterPro" id="IPR003265">
    <property type="entry name" value="HhH-GPD_domain"/>
</dbReference>
<dbReference type="CDD" id="cd00056">
    <property type="entry name" value="ENDO3c"/>
    <property type="match status" value="1"/>
</dbReference>
<dbReference type="InterPro" id="IPR004035">
    <property type="entry name" value="Endouclease-III_FeS-bd_BS"/>
</dbReference>
<dbReference type="InterPro" id="IPR023170">
    <property type="entry name" value="HhH_base_excis_C"/>
</dbReference>
<dbReference type="InterPro" id="IPR044298">
    <property type="entry name" value="MIG/MutY"/>
</dbReference>
<dbReference type="GO" id="GO:0032357">
    <property type="term" value="F:oxidized purine DNA binding"/>
    <property type="evidence" value="ECO:0007669"/>
    <property type="project" value="TreeGrafter"/>
</dbReference>
<evidence type="ECO:0000256" key="12">
    <source>
        <dbReference type="ARBA" id="ARBA00023204"/>
    </source>
</evidence>
<dbReference type="Gene3D" id="1.10.1670.10">
    <property type="entry name" value="Helix-hairpin-Helix base-excision DNA repair enzymes (C-terminal)"/>
    <property type="match status" value="1"/>
</dbReference>
<dbReference type="EMBL" id="JABBVZ010000024">
    <property type="protein sequence ID" value="NMP22477.1"/>
    <property type="molecule type" value="Genomic_DNA"/>
</dbReference>
<dbReference type="GO" id="GO:0006284">
    <property type="term" value="P:base-excision repair"/>
    <property type="evidence" value="ECO:0007669"/>
    <property type="project" value="InterPro"/>
</dbReference>
<dbReference type="GO" id="GO:0051539">
    <property type="term" value="F:4 iron, 4 sulfur cluster binding"/>
    <property type="evidence" value="ECO:0007669"/>
    <property type="project" value="UniProtKB-KW"/>
</dbReference>
<dbReference type="InterPro" id="IPR011257">
    <property type="entry name" value="DNA_glycosylase"/>
</dbReference>
<evidence type="ECO:0000313" key="15">
    <source>
        <dbReference type="EMBL" id="NMP22477.1"/>
    </source>
</evidence>
<comment type="catalytic activity">
    <reaction evidence="1">
        <text>Hydrolyzes free adenine bases from 7,8-dihydro-8-oxoguanine:adenine mismatched double-stranded DNA, leaving an apurinic site.</text>
        <dbReference type="EC" id="3.2.2.31"/>
    </reaction>
</comment>
<evidence type="ECO:0000256" key="3">
    <source>
        <dbReference type="ARBA" id="ARBA00008343"/>
    </source>
</evidence>